<name>A0A109MW91_9BACI</name>
<evidence type="ECO:0000313" key="2">
    <source>
        <dbReference type="Proteomes" id="UP000064189"/>
    </source>
</evidence>
<accession>A0A109MW91</accession>
<comment type="caution">
    <text evidence="1">The sequence shown here is derived from an EMBL/GenBank/DDBJ whole genome shotgun (WGS) entry which is preliminary data.</text>
</comment>
<proteinExistence type="predicted"/>
<sequence length="117" mass="13855">MRGIVLLNPNYSIGELHMKDSFTIQQIVTNKYMEENNISPVILNPYQLNLHYTIPHELLYNLQNKKIDQIDCLVLHSMETLERFIYIYPEKWLALSGYFKEIIPVTTQTPVKKYEAH</sequence>
<protein>
    <recommendedName>
        <fullName evidence="3">Ferrochelatase</fullName>
    </recommendedName>
</protein>
<dbReference type="AlphaFoldDB" id="A0A109MW91"/>
<dbReference type="Proteomes" id="UP000064189">
    <property type="component" value="Unassembled WGS sequence"/>
</dbReference>
<keyword evidence="2" id="KW-1185">Reference proteome</keyword>
<evidence type="ECO:0000313" key="1">
    <source>
        <dbReference type="EMBL" id="KWW16977.1"/>
    </source>
</evidence>
<dbReference type="EMBL" id="LNNH01000029">
    <property type="protein sequence ID" value="KWW16977.1"/>
    <property type="molecule type" value="Genomic_DNA"/>
</dbReference>
<organism evidence="1 2">
    <name type="scientific">Peribacillus simplex</name>
    <dbReference type="NCBI Taxonomy" id="1478"/>
    <lineage>
        <taxon>Bacteria</taxon>
        <taxon>Bacillati</taxon>
        <taxon>Bacillota</taxon>
        <taxon>Bacilli</taxon>
        <taxon>Bacillales</taxon>
        <taxon>Bacillaceae</taxon>
        <taxon>Peribacillus</taxon>
    </lineage>
</organism>
<evidence type="ECO:0008006" key="3">
    <source>
        <dbReference type="Google" id="ProtNLM"/>
    </source>
</evidence>
<gene>
    <name evidence="1" type="ORF">AS888_23635</name>
</gene>
<reference evidence="1 2" key="1">
    <citation type="submission" date="2015-11" db="EMBL/GenBank/DDBJ databases">
        <title>Genome Sequence of Bacillus simplex strain VanAntwerpen2.</title>
        <authorList>
            <person name="Couger M.B."/>
        </authorList>
    </citation>
    <scope>NUCLEOTIDE SEQUENCE [LARGE SCALE GENOMIC DNA]</scope>
    <source>
        <strain evidence="1 2">VanAntwerpen02</strain>
    </source>
</reference>